<dbReference type="Pfam" id="PF00583">
    <property type="entry name" value="Acetyltransf_1"/>
    <property type="match status" value="1"/>
</dbReference>
<dbReference type="EMBL" id="AP025183">
    <property type="protein sequence ID" value="BDB52326.1"/>
    <property type="molecule type" value="Genomic_DNA"/>
</dbReference>
<dbReference type="RefSeq" id="WP_229331048.1">
    <property type="nucleotide sequence ID" value="NZ_AP025183.1"/>
</dbReference>
<evidence type="ECO:0000313" key="3">
    <source>
        <dbReference type="Proteomes" id="UP001319865"/>
    </source>
</evidence>
<dbReference type="InterPro" id="IPR000182">
    <property type="entry name" value="GNAT_dom"/>
</dbReference>
<proteinExistence type="predicted"/>
<dbReference type="CDD" id="cd04301">
    <property type="entry name" value="NAT_SF"/>
    <property type="match status" value="1"/>
</dbReference>
<sequence length="135" mass="15662">MIQEIPIDALLQLRQHVLWPNKDLDFVRTPNDDHGIHLGVCIQGQWVSCISLFIEENQHAVFRKFATLPDFQNKGYGSQLLQYSFNYLQQLGITTVSCSARVEKQSYYQKFGMQPNGYPYLKNGLQYVTMEVNLE</sequence>
<dbReference type="SUPFAM" id="SSF55729">
    <property type="entry name" value="Acyl-CoA N-acyltransferases (Nat)"/>
    <property type="match status" value="1"/>
</dbReference>
<dbReference type="Proteomes" id="UP001319865">
    <property type="component" value="Chromosome"/>
</dbReference>
<reference evidence="2 3" key="1">
    <citation type="journal article" date="2022" name="Int. J. Syst. Evol. Microbiol.">
        <title>Flavobacterium ammonificans sp. nov. and Flavobacterium ammoniigenes sp. nov., ammonifying bacteria isolated from surface river water.</title>
        <authorList>
            <person name="Watanabe K."/>
            <person name="Kitamura T."/>
            <person name="Ogata Y."/>
            <person name="Shindo C."/>
            <person name="Suda W."/>
        </authorList>
    </citation>
    <scope>NUCLEOTIDE SEQUENCE [LARGE SCALE GENOMIC DNA]</scope>
    <source>
        <strain evidence="2 3">GENT11</strain>
    </source>
</reference>
<dbReference type="Gene3D" id="3.40.630.30">
    <property type="match status" value="1"/>
</dbReference>
<organism evidence="2 3">
    <name type="scientific">Flavobacterium ammonificans</name>
    <dbReference type="NCBI Taxonomy" id="1751056"/>
    <lineage>
        <taxon>Bacteria</taxon>
        <taxon>Pseudomonadati</taxon>
        <taxon>Bacteroidota</taxon>
        <taxon>Flavobacteriia</taxon>
        <taxon>Flavobacteriales</taxon>
        <taxon>Flavobacteriaceae</taxon>
        <taxon>Flavobacterium</taxon>
    </lineage>
</organism>
<gene>
    <name evidence="2" type="ORF">GENT11_06380</name>
</gene>
<evidence type="ECO:0000259" key="1">
    <source>
        <dbReference type="PROSITE" id="PS51186"/>
    </source>
</evidence>
<dbReference type="InterPro" id="IPR016181">
    <property type="entry name" value="Acyl_CoA_acyltransferase"/>
</dbReference>
<reference evidence="2 3" key="2">
    <citation type="journal article" date="2022" name="Microorganisms">
        <title>Complete Genome Sequences of Two Flavobacterium ammonificans Strains and a Flavobacterium ammoniigenes Strain of Ammonifying Bacterioplankton Isolated from Surface River Water.</title>
        <authorList>
            <person name="Suda W."/>
            <person name="Ogata Y."/>
            <person name="Shindo C."/>
            <person name="Watanabe K."/>
        </authorList>
    </citation>
    <scope>NUCLEOTIDE SEQUENCE [LARGE SCALE GENOMIC DNA]</scope>
    <source>
        <strain evidence="2 3">GENT11</strain>
    </source>
</reference>
<name>A0ABM7V2A9_9FLAO</name>
<dbReference type="PROSITE" id="PS51186">
    <property type="entry name" value="GNAT"/>
    <property type="match status" value="1"/>
</dbReference>
<protein>
    <submittedName>
        <fullName evidence="2">N-acetyltransferase</fullName>
    </submittedName>
</protein>
<keyword evidence="3" id="KW-1185">Reference proteome</keyword>
<accession>A0ABM7V2A9</accession>
<evidence type="ECO:0000313" key="2">
    <source>
        <dbReference type="EMBL" id="BDB52326.1"/>
    </source>
</evidence>
<feature type="domain" description="N-acetyltransferase" evidence="1">
    <location>
        <begin position="1"/>
        <end position="135"/>
    </location>
</feature>